<dbReference type="AlphaFoldDB" id="A0A1H6HUD0"/>
<evidence type="ECO:0000259" key="4">
    <source>
        <dbReference type="PROSITE" id="PS51118"/>
    </source>
</evidence>
<dbReference type="Pfam" id="PF01638">
    <property type="entry name" value="HxlR"/>
    <property type="match status" value="1"/>
</dbReference>
<proteinExistence type="predicted"/>
<protein>
    <submittedName>
        <fullName evidence="5">Transcriptional regulator, HxlR family</fullName>
    </submittedName>
</protein>
<feature type="domain" description="HTH hxlR-type" evidence="4">
    <location>
        <begin position="18"/>
        <end position="108"/>
    </location>
</feature>
<sequence length="108" mass="12191">MSQKNLTNNSPADGPEICPVQKLLKALSGKLKLEIFLLASQSTLRFSSLLRDIEGSNKQTLTTALRELEEMDLLERIIIKQKPLHIEYHLTEKGKSLIPILRQLEGLV</sequence>
<accession>A0A1H6HUD0</accession>
<dbReference type="InterPro" id="IPR036390">
    <property type="entry name" value="WH_DNA-bd_sf"/>
</dbReference>
<evidence type="ECO:0000256" key="3">
    <source>
        <dbReference type="ARBA" id="ARBA00023163"/>
    </source>
</evidence>
<evidence type="ECO:0000256" key="1">
    <source>
        <dbReference type="ARBA" id="ARBA00023015"/>
    </source>
</evidence>
<keyword evidence="2" id="KW-0238">DNA-binding</keyword>
<dbReference type="OrthoDB" id="8231503at2"/>
<dbReference type="GO" id="GO:0003677">
    <property type="term" value="F:DNA binding"/>
    <property type="evidence" value="ECO:0007669"/>
    <property type="project" value="UniProtKB-KW"/>
</dbReference>
<dbReference type="RefSeq" id="WP_089693974.1">
    <property type="nucleotide sequence ID" value="NZ_DALZIY010000005.1"/>
</dbReference>
<dbReference type="InterPro" id="IPR002577">
    <property type="entry name" value="HTH_HxlR"/>
</dbReference>
<reference evidence="5 6" key="1">
    <citation type="submission" date="2016-10" db="EMBL/GenBank/DDBJ databases">
        <authorList>
            <person name="de Groot N.N."/>
        </authorList>
    </citation>
    <scope>NUCLEOTIDE SEQUENCE [LARGE SCALE GENOMIC DNA]</scope>
    <source>
        <strain evidence="5 6">DSM 23031</strain>
    </source>
</reference>
<dbReference type="STRING" id="680127.SAMN05421593_3457"/>
<evidence type="ECO:0000313" key="5">
    <source>
        <dbReference type="EMBL" id="SEH37623.1"/>
    </source>
</evidence>
<dbReference type="Gene3D" id="1.10.10.10">
    <property type="entry name" value="Winged helix-like DNA-binding domain superfamily/Winged helix DNA-binding domain"/>
    <property type="match status" value="1"/>
</dbReference>
<keyword evidence="3" id="KW-0804">Transcription</keyword>
<dbReference type="EMBL" id="FNWQ01000004">
    <property type="protein sequence ID" value="SEH37623.1"/>
    <property type="molecule type" value="Genomic_DNA"/>
</dbReference>
<name>A0A1H6HUD0_CHRCI</name>
<dbReference type="InterPro" id="IPR036388">
    <property type="entry name" value="WH-like_DNA-bd_sf"/>
</dbReference>
<keyword evidence="1" id="KW-0805">Transcription regulation</keyword>
<dbReference type="PANTHER" id="PTHR33204">
    <property type="entry name" value="TRANSCRIPTIONAL REGULATOR, MARR FAMILY"/>
    <property type="match status" value="1"/>
</dbReference>
<evidence type="ECO:0000313" key="6">
    <source>
        <dbReference type="Proteomes" id="UP000198561"/>
    </source>
</evidence>
<dbReference type="Proteomes" id="UP000198561">
    <property type="component" value="Unassembled WGS sequence"/>
</dbReference>
<gene>
    <name evidence="5" type="ORF">SAMN05421593_3457</name>
</gene>
<organism evidence="5 6">
    <name type="scientific">Chryseobacterium culicis</name>
    <dbReference type="NCBI Taxonomy" id="680127"/>
    <lineage>
        <taxon>Bacteria</taxon>
        <taxon>Pseudomonadati</taxon>
        <taxon>Bacteroidota</taxon>
        <taxon>Flavobacteriia</taxon>
        <taxon>Flavobacteriales</taxon>
        <taxon>Weeksellaceae</taxon>
        <taxon>Chryseobacterium group</taxon>
        <taxon>Chryseobacterium</taxon>
    </lineage>
</organism>
<dbReference type="SUPFAM" id="SSF46785">
    <property type="entry name" value="Winged helix' DNA-binding domain"/>
    <property type="match status" value="1"/>
</dbReference>
<dbReference type="PROSITE" id="PS51118">
    <property type="entry name" value="HTH_HXLR"/>
    <property type="match status" value="1"/>
</dbReference>
<evidence type="ECO:0000256" key="2">
    <source>
        <dbReference type="ARBA" id="ARBA00023125"/>
    </source>
</evidence>